<dbReference type="InterPro" id="IPR050790">
    <property type="entry name" value="ExbB/TolQ_transport"/>
</dbReference>
<keyword evidence="5 7" id="KW-0472">Membrane</keyword>
<organism evidence="9 10">
    <name type="scientific">Syntrophomonas wolfei</name>
    <dbReference type="NCBI Taxonomy" id="863"/>
    <lineage>
        <taxon>Bacteria</taxon>
        <taxon>Bacillati</taxon>
        <taxon>Bacillota</taxon>
        <taxon>Clostridia</taxon>
        <taxon>Eubacteriales</taxon>
        <taxon>Syntrophomonadaceae</taxon>
        <taxon>Syntrophomonas</taxon>
    </lineage>
</organism>
<gene>
    <name evidence="9" type="ORF">DDZ44_02390</name>
</gene>
<dbReference type="EMBL" id="DNZF01000051">
    <property type="protein sequence ID" value="HBK52771.1"/>
    <property type="molecule type" value="Genomic_DNA"/>
</dbReference>
<evidence type="ECO:0000259" key="8">
    <source>
        <dbReference type="Pfam" id="PF01618"/>
    </source>
</evidence>
<dbReference type="AlphaFoldDB" id="A0A354YVP9"/>
<keyword evidence="6" id="KW-0653">Protein transport</keyword>
<dbReference type="GO" id="GO:0005886">
    <property type="term" value="C:plasma membrane"/>
    <property type="evidence" value="ECO:0007669"/>
    <property type="project" value="UniProtKB-SubCell"/>
</dbReference>
<evidence type="ECO:0000313" key="9">
    <source>
        <dbReference type="EMBL" id="HBK52771.1"/>
    </source>
</evidence>
<protein>
    <submittedName>
        <fullName evidence="9">MotA/TolQ/ExbB proton channel family protein</fullName>
    </submittedName>
</protein>
<keyword evidence="2" id="KW-1003">Cell membrane</keyword>
<reference evidence="9 10" key="1">
    <citation type="journal article" date="2018" name="Nat. Biotechnol.">
        <title>A standardized bacterial taxonomy based on genome phylogeny substantially revises the tree of life.</title>
        <authorList>
            <person name="Parks D.H."/>
            <person name="Chuvochina M."/>
            <person name="Waite D.W."/>
            <person name="Rinke C."/>
            <person name="Skarshewski A."/>
            <person name="Chaumeil P.A."/>
            <person name="Hugenholtz P."/>
        </authorList>
    </citation>
    <scope>NUCLEOTIDE SEQUENCE [LARGE SCALE GENOMIC DNA]</scope>
    <source>
        <strain evidence="9">UBA10948</strain>
    </source>
</reference>
<name>A0A354YVP9_9FIRM</name>
<evidence type="ECO:0000256" key="4">
    <source>
        <dbReference type="ARBA" id="ARBA00022989"/>
    </source>
</evidence>
<proteinExistence type="inferred from homology"/>
<dbReference type="Proteomes" id="UP000263273">
    <property type="component" value="Unassembled WGS sequence"/>
</dbReference>
<evidence type="ECO:0000256" key="2">
    <source>
        <dbReference type="ARBA" id="ARBA00022475"/>
    </source>
</evidence>
<dbReference type="PANTHER" id="PTHR30625:SF3">
    <property type="entry name" value="TOL-PAL SYSTEM PROTEIN TOLQ"/>
    <property type="match status" value="1"/>
</dbReference>
<feature type="transmembrane region" description="Helical" evidence="7">
    <location>
        <begin position="127"/>
        <end position="151"/>
    </location>
</feature>
<keyword evidence="4 7" id="KW-1133">Transmembrane helix</keyword>
<evidence type="ECO:0000256" key="3">
    <source>
        <dbReference type="ARBA" id="ARBA00022692"/>
    </source>
</evidence>
<sequence>MTESFLIPLKGSMHVIAYGLLVPTLIILLLFVALVIIEMGSLLVEALGERRRSKVNIPELLNAFKEKDFEGIRDEIMNSSLLRRQKAALSELLKYNDLPGVSRQALARRLLGDEELYYARITSRTDLVARLGPMFGLMATLIPLGPGLIALGQGDTKTLADSLLIAFDATVTGLAAAGVAYAISQLRKRWYEDYLAGLEALMESLLEVLERE</sequence>
<evidence type="ECO:0000256" key="1">
    <source>
        <dbReference type="ARBA" id="ARBA00004651"/>
    </source>
</evidence>
<comment type="similarity">
    <text evidence="6">Belongs to the exbB/tolQ family.</text>
</comment>
<dbReference type="PANTHER" id="PTHR30625">
    <property type="entry name" value="PROTEIN TOLQ"/>
    <property type="match status" value="1"/>
</dbReference>
<keyword evidence="6" id="KW-0813">Transport</keyword>
<keyword evidence="3 7" id="KW-0812">Transmembrane</keyword>
<evidence type="ECO:0000313" key="10">
    <source>
        <dbReference type="Proteomes" id="UP000263273"/>
    </source>
</evidence>
<comment type="caution">
    <text evidence="9">The sequence shown here is derived from an EMBL/GenBank/DDBJ whole genome shotgun (WGS) entry which is preliminary data.</text>
</comment>
<comment type="subcellular location">
    <subcellularLocation>
        <location evidence="1">Cell membrane</location>
        <topology evidence="1">Multi-pass membrane protein</topology>
    </subcellularLocation>
    <subcellularLocation>
        <location evidence="6">Membrane</location>
        <topology evidence="6">Multi-pass membrane protein</topology>
    </subcellularLocation>
</comment>
<feature type="transmembrane region" description="Helical" evidence="7">
    <location>
        <begin position="163"/>
        <end position="183"/>
    </location>
</feature>
<dbReference type="InterPro" id="IPR002898">
    <property type="entry name" value="MotA_ExbB_proton_chnl"/>
</dbReference>
<dbReference type="Pfam" id="PF01618">
    <property type="entry name" value="MotA_ExbB"/>
    <property type="match status" value="1"/>
</dbReference>
<evidence type="ECO:0000256" key="6">
    <source>
        <dbReference type="RuleBase" id="RU004057"/>
    </source>
</evidence>
<feature type="domain" description="MotA/TolQ/ExbB proton channel" evidence="8">
    <location>
        <begin position="119"/>
        <end position="196"/>
    </location>
</feature>
<dbReference type="GO" id="GO:0017038">
    <property type="term" value="P:protein import"/>
    <property type="evidence" value="ECO:0007669"/>
    <property type="project" value="TreeGrafter"/>
</dbReference>
<feature type="transmembrane region" description="Helical" evidence="7">
    <location>
        <begin position="20"/>
        <end position="44"/>
    </location>
</feature>
<evidence type="ECO:0000256" key="7">
    <source>
        <dbReference type="SAM" id="Phobius"/>
    </source>
</evidence>
<dbReference type="STRING" id="378794.GCA_001570625_01450"/>
<accession>A0A354YVP9</accession>
<evidence type="ECO:0000256" key="5">
    <source>
        <dbReference type="ARBA" id="ARBA00023136"/>
    </source>
</evidence>